<dbReference type="SUPFAM" id="SSF52954">
    <property type="entry name" value="Class II aaRS ABD-related"/>
    <property type="match status" value="1"/>
</dbReference>
<feature type="compositionally biased region" description="Basic and acidic residues" evidence="1">
    <location>
        <begin position="488"/>
        <end position="501"/>
    </location>
</feature>
<feature type="compositionally biased region" description="Basic residues" evidence="1">
    <location>
        <begin position="463"/>
        <end position="473"/>
    </location>
</feature>
<feature type="domain" description="Brix" evidence="2">
    <location>
        <begin position="28"/>
        <end position="291"/>
    </location>
</feature>
<dbReference type="OMA" id="KDYTVMT"/>
<dbReference type="AlphaFoldDB" id="A0A8B7Z603"/>
<evidence type="ECO:0000256" key="1">
    <source>
        <dbReference type="SAM" id="MobiDB-lite"/>
    </source>
</evidence>
<dbReference type="GO" id="GO:0030687">
    <property type="term" value="C:preribosome, large subunit precursor"/>
    <property type="evidence" value="ECO:0007669"/>
    <property type="project" value="TreeGrafter"/>
</dbReference>
<dbReference type="PANTHER" id="PTHR12661:SF5">
    <property type="entry name" value="SUPPRESSOR OF SWI4 1 HOMOLOG"/>
    <property type="match status" value="1"/>
</dbReference>
<protein>
    <submittedName>
        <fullName evidence="4">Suppressor of SWI4 1 homolog</fullName>
    </submittedName>
</protein>
<dbReference type="InterPro" id="IPR045112">
    <property type="entry name" value="PPAN-like"/>
</dbReference>
<feature type="region of interest" description="Disordered" evidence="1">
    <location>
        <begin position="321"/>
        <end position="340"/>
    </location>
</feature>
<dbReference type="GeneID" id="110984834"/>
<dbReference type="InterPro" id="IPR007109">
    <property type="entry name" value="Brix"/>
</dbReference>
<feature type="region of interest" description="Disordered" evidence="1">
    <location>
        <begin position="345"/>
        <end position="527"/>
    </location>
</feature>
<keyword evidence="3" id="KW-1185">Reference proteome</keyword>
<dbReference type="SMART" id="SM00879">
    <property type="entry name" value="Brix"/>
    <property type="match status" value="1"/>
</dbReference>
<dbReference type="Proteomes" id="UP000694845">
    <property type="component" value="Unplaced"/>
</dbReference>
<dbReference type="Pfam" id="PF04427">
    <property type="entry name" value="Brix"/>
    <property type="match status" value="1"/>
</dbReference>
<dbReference type="PANTHER" id="PTHR12661">
    <property type="entry name" value="PETER PAN-RELATED"/>
    <property type="match status" value="1"/>
</dbReference>
<dbReference type="OrthoDB" id="10261452at2759"/>
<dbReference type="GO" id="GO:0000027">
    <property type="term" value="P:ribosomal large subunit assembly"/>
    <property type="evidence" value="ECO:0007669"/>
    <property type="project" value="TreeGrafter"/>
</dbReference>
<sequence>MSRKKKGKAKKKAKQNLVTAESEYGKAPHTFVFHRGTVGKSVLQLLLDVRKTMEPYTAASLRARKKNVLKDFVSVASPLGVSHFMVFTKTDTGTNMRIIKIPRGPTITFKVTQYSLAKDVVSSLKRPNMYASQFRYHPLLVLNNFSKEEPHLKLTATVLQNMFPSINVHRVRLNKIRRCVLFNYDPDTKLIEFRHYSIKLVPVGISRSVKKLLKAKVPDLGRYKDVSDFFLNAGQLSESEAEQDGPDNEVTIPQMMSSRGNIAAQKSAIRLVEIGPRMQLQMVKIEEGLCEGEVLYHQFVHKTAQEIAEARDLRMQKMKLKEKRKKLQKSNVDAKNKLKEEHKLKSIEGIRKKEQEEKPNVTAVTEEQEEEEEPEDDTEYYRQEVGEDPDPALFPNQKQVPDKRKRTDKRKAGSQGGRLPEKKFKFGAKPSKEFQSQARKGMKGSARRPESLDRSSYGTSKSFGKKSPMKAGRKSGLSGKNTVRKFGRSSDRMHQRGDRLGKGSALRSKKGKVLGEKAVKKSKVGGR</sequence>
<reference evidence="4" key="1">
    <citation type="submission" date="2025-08" db="UniProtKB">
        <authorList>
            <consortium name="RefSeq"/>
        </authorList>
    </citation>
    <scope>IDENTIFICATION</scope>
</reference>
<dbReference type="PROSITE" id="PS50833">
    <property type="entry name" value="BRIX"/>
    <property type="match status" value="1"/>
</dbReference>
<name>A0A8B7Z603_ACAPL</name>
<feature type="compositionally biased region" description="Basic and acidic residues" evidence="1">
    <location>
        <begin position="345"/>
        <end position="359"/>
    </location>
</feature>
<dbReference type="GO" id="GO:0019843">
    <property type="term" value="F:rRNA binding"/>
    <property type="evidence" value="ECO:0007669"/>
    <property type="project" value="InterPro"/>
</dbReference>
<evidence type="ECO:0000313" key="3">
    <source>
        <dbReference type="Proteomes" id="UP000694845"/>
    </source>
</evidence>
<dbReference type="KEGG" id="aplc:110984834"/>
<evidence type="ECO:0000259" key="2">
    <source>
        <dbReference type="PROSITE" id="PS50833"/>
    </source>
</evidence>
<proteinExistence type="predicted"/>
<dbReference type="RefSeq" id="XP_022101068.1">
    <property type="nucleotide sequence ID" value="XM_022245376.1"/>
</dbReference>
<accession>A0A8B7Z603</accession>
<dbReference type="GO" id="GO:0006364">
    <property type="term" value="P:rRNA processing"/>
    <property type="evidence" value="ECO:0007669"/>
    <property type="project" value="InterPro"/>
</dbReference>
<evidence type="ECO:0000313" key="4">
    <source>
        <dbReference type="RefSeq" id="XP_022101068.1"/>
    </source>
</evidence>
<gene>
    <name evidence="4" type="primary">LOC110984834</name>
</gene>
<organism evidence="3 4">
    <name type="scientific">Acanthaster planci</name>
    <name type="common">Crown-of-thorns starfish</name>
    <dbReference type="NCBI Taxonomy" id="133434"/>
    <lineage>
        <taxon>Eukaryota</taxon>
        <taxon>Metazoa</taxon>
        <taxon>Echinodermata</taxon>
        <taxon>Eleutherozoa</taxon>
        <taxon>Asterozoa</taxon>
        <taxon>Asteroidea</taxon>
        <taxon>Valvatacea</taxon>
        <taxon>Valvatida</taxon>
        <taxon>Acanthasteridae</taxon>
        <taxon>Acanthaster</taxon>
    </lineage>
</organism>
<feature type="compositionally biased region" description="Acidic residues" evidence="1">
    <location>
        <begin position="366"/>
        <end position="378"/>
    </location>
</feature>